<dbReference type="PANTHER" id="PTHR11014:SF167">
    <property type="entry name" value="IAA-AMINO ACID HYDROLASE ILR1-LIKE 9"/>
    <property type="match status" value="1"/>
</dbReference>
<protein>
    <submittedName>
        <fullName evidence="2">IAA-amino acid hydrolase ILR1-like 8</fullName>
    </submittedName>
</protein>
<dbReference type="SUPFAM" id="SSF53187">
    <property type="entry name" value="Zn-dependent exopeptidases"/>
    <property type="match status" value="1"/>
</dbReference>
<comment type="caution">
    <text evidence="2">The sequence shown here is derived from an EMBL/GenBank/DDBJ whole genome shotgun (WGS) entry which is preliminary data.</text>
</comment>
<feature type="region of interest" description="Disordered" evidence="1">
    <location>
        <begin position="28"/>
        <end position="57"/>
    </location>
</feature>
<dbReference type="GO" id="GO:0016787">
    <property type="term" value="F:hydrolase activity"/>
    <property type="evidence" value="ECO:0007669"/>
    <property type="project" value="UniProtKB-KW"/>
</dbReference>
<proteinExistence type="predicted"/>
<dbReference type="EMBL" id="NCVQ01000001">
    <property type="protein sequence ID" value="PWZ53953.1"/>
    <property type="molecule type" value="Genomic_DNA"/>
</dbReference>
<dbReference type="PANTHER" id="PTHR11014">
    <property type="entry name" value="PEPTIDASE M20 FAMILY MEMBER"/>
    <property type="match status" value="1"/>
</dbReference>
<organism evidence="2">
    <name type="scientific">Zea mays</name>
    <name type="common">Maize</name>
    <dbReference type="NCBI Taxonomy" id="4577"/>
    <lineage>
        <taxon>Eukaryota</taxon>
        <taxon>Viridiplantae</taxon>
        <taxon>Streptophyta</taxon>
        <taxon>Embryophyta</taxon>
        <taxon>Tracheophyta</taxon>
        <taxon>Spermatophyta</taxon>
        <taxon>Magnoliopsida</taxon>
        <taxon>Liliopsida</taxon>
        <taxon>Poales</taxon>
        <taxon>Poaceae</taxon>
        <taxon>PACMAD clade</taxon>
        <taxon>Panicoideae</taxon>
        <taxon>Andropogonodae</taxon>
        <taxon>Andropogoneae</taxon>
        <taxon>Tripsacinae</taxon>
        <taxon>Zea</taxon>
    </lineage>
</organism>
<dbReference type="Gene3D" id="3.40.630.10">
    <property type="entry name" value="Zn peptidases"/>
    <property type="match status" value="1"/>
</dbReference>
<dbReference type="Proteomes" id="UP000251960">
    <property type="component" value="Chromosome 1"/>
</dbReference>
<gene>
    <name evidence="2" type="primary">ILL8</name>
    <name evidence="2" type="ORF">Zm00014a_001522</name>
</gene>
<dbReference type="AlphaFoldDB" id="A0A317Y6E7"/>
<evidence type="ECO:0000313" key="2">
    <source>
        <dbReference type="EMBL" id="PWZ53953.1"/>
    </source>
</evidence>
<evidence type="ECO:0000256" key="1">
    <source>
        <dbReference type="SAM" id="MobiDB-lite"/>
    </source>
</evidence>
<keyword evidence="2" id="KW-0378">Hydrolase</keyword>
<dbReference type="InterPro" id="IPR017439">
    <property type="entry name" value="Amidohydrolase"/>
</dbReference>
<dbReference type="ExpressionAtlas" id="A0A317Y6E7">
    <property type="expression patterns" value="baseline"/>
</dbReference>
<accession>A0A317Y6E7</accession>
<name>A0A317Y6E7_MAIZE</name>
<reference evidence="2" key="1">
    <citation type="journal article" date="2018" name="Nat. Genet.">
        <title>Extensive intraspecific gene order and gene structural variations between Mo17 and other maize genomes.</title>
        <authorList>
            <person name="Sun S."/>
            <person name="Zhou Y."/>
            <person name="Chen J."/>
            <person name="Shi J."/>
            <person name="Zhao H."/>
            <person name="Zhao H."/>
            <person name="Song W."/>
            <person name="Zhang M."/>
            <person name="Cui Y."/>
            <person name="Dong X."/>
            <person name="Liu H."/>
            <person name="Ma X."/>
            <person name="Jiao Y."/>
            <person name="Wang B."/>
            <person name="Wei X."/>
            <person name="Stein J.C."/>
            <person name="Glaubitz J.C."/>
            <person name="Lu F."/>
            <person name="Yu G."/>
            <person name="Liang C."/>
            <person name="Fengler K."/>
            <person name="Li B."/>
            <person name="Rafalski A."/>
            <person name="Schnable P.S."/>
            <person name="Ware D.H."/>
            <person name="Buckler E.S."/>
            <person name="Lai J."/>
        </authorList>
    </citation>
    <scope>NUCLEOTIDE SEQUENCE [LARGE SCALE GENOMIC DNA]</scope>
    <source>
        <tissue evidence="2">Seedling</tissue>
    </source>
</reference>
<sequence>MMRSPSRFSPSRFSPQSSLPLLRLNLRGNRLSGPTVPPPFSDEAEQGRAAQIETPSRPSRALHLHLGHPPARVEDELLPCLRQLCAPSFAACVGLHGMRQRIHQRPKLAFQELRTSEPVRAELDAIGIPYRWLVARIGVVATIAGAAARPIVALQADMDVLPVQVVIYGSLYPILPRTPAATTDAKYYCIYAA</sequence>